<evidence type="ECO:0000313" key="2">
    <source>
        <dbReference type="Proteomes" id="UP000185469"/>
    </source>
</evidence>
<dbReference type="EMBL" id="CP009248">
    <property type="protein sequence ID" value="APT89884.1"/>
    <property type="molecule type" value="Genomic_DNA"/>
</dbReference>
<dbReference type="NCBIfam" id="NF005926">
    <property type="entry name" value="PRK07940.1"/>
    <property type="match status" value="1"/>
</dbReference>
<dbReference type="KEGG" id="csph:CSPHI_00910"/>
<evidence type="ECO:0000313" key="1">
    <source>
        <dbReference type="EMBL" id="APT89884.1"/>
    </source>
</evidence>
<evidence type="ECO:0008006" key="3">
    <source>
        <dbReference type="Google" id="ProtNLM"/>
    </source>
</evidence>
<dbReference type="InterPro" id="IPR027417">
    <property type="entry name" value="P-loop_NTPase"/>
</dbReference>
<dbReference type="Gene3D" id="3.40.50.300">
    <property type="entry name" value="P-loop containing nucleotide triphosphate hydrolases"/>
    <property type="match status" value="1"/>
</dbReference>
<protein>
    <recommendedName>
        <fullName evidence="3">DNA polymerase III subunit delta</fullName>
    </recommendedName>
</protein>
<dbReference type="GO" id="GO:0006261">
    <property type="term" value="P:DNA-templated DNA replication"/>
    <property type="evidence" value="ECO:0007669"/>
    <property type="project" value="TreeGrafter"/>
</dbReference>
<keyword evidence="2" id="KW-1185">Reference proteome</keyword>
<gene>
    <name evidence="1" type="ORF">CSPHI_00910</name>
</gene>
<dbReference type="AlphaFoldDB" id="A0A1L7CVM8"/>
<dbReference type="InterPro" id="IPR050238">
    <property type="entry name" value="DNA_Rep/Repair_Clamp_Loader"/>
</dbReference>
<accession>A0A1L7CVM8</accession>
<dbReference type="OrthoDB" id="9809531at2"/>
<dbReference type="Pfam" id="PF13177">
    <property type="entry name" value="DNA_pol3_delta2"/>
    <property type="match status" value="1"/>
</dbReference>
<dbReference type="STRING" id="1437874.CSPHI_00910"/>
<organism evidence="1 2">
    <name type="scientific">Corynebacterium sphenisci DSM 44792</name>
    <dbReference type="NCBI Taxonomy" id="1437874"/>
    <lineage>
        <taxon>Bacteria</taxon>
        <taxon>Bacillati</taxon>
        <taxon>Actinomycetota</taxon>
        <taxon>Actinomycetes</taxon>
        <taxon>Mycobacteriales</taxon>
        <taxon>Corynebacteriaceae</taxon>
        <taxon>Corynebacterium</taxon>
    </lineage>
</organism>
<dbReference type="PANTHER" id="PTHR11669">
    <property type="entry name" value="REPLICATION FACTOR C / DNA POLYMERASE III GAMMA-TAU SUBUNIT"/>
    <property type="match status" value="1"/>
</dbReference>
<sequence>MDSTAVLSRVPAAAGVRDRLRAAVLDARGRLAGAAPAGALTHSWLFTGPPGSGRSTAAYAFAAALLCTDPDDPGCGRCEGCRTALAGTHAELLRVTTDANQFLLPYIRGEVIPWLYRRPTTAAWRVAVVEDADRLHTRGGEDRCANALLKVVEEPPERTIIVFCAPSTDPADFSVTLRSRCRHVHLPTPAVADIAGLLRAEQPELPAEQVDWAAAVSAGHIGRARGLLLDEDTRAWRGRALDLVEAVFDPSGGYLRARDMGELAADLPKRHFAELEERELSELGESLGIGARGRGAQAATRGTKHLFKELEEQQKRRRDRMGRDLLDQALTDIAMLYRDALTAALGAGSAPLVPDRARTAADLARRLPPEALLHCIDAVTAARGQPVQVRPTVILTALVGSLQRLGRVGVR</sequence>
<dbReference type="RefSeq" id="WP_075691081.1">
    <property type="nucleotide sequence ID" value="NZ_CP009248.1"/>
</dbReference>
<dbReference type="PANTHER" id="PTHR11669:SF8">
    <property type="entry name" value="DNA POLYMERASE III SUBUNIT DELTA"/>
    <property type="match status" value="1"/>
</dbReference>
<proteinExistence type="predicted"/>
<dbReference type="Proteomes" id="UP000185469">
    <property type="component" value="Chromosome"/>
</dbReference>
<reference evidence="1 2" key="1">
    <citation type="submission" date="2014-08" db="EMBL/GenBank/DDBJ databases">
        <title>Complete genome sequence of Corynebacterium sphenisci CECT 5990(T) (=DSM 44792(T)), isolated from healthy wild penguins.</title>
        <authorList>
            <person name="Ruckert C."/>
            <person name="Albersmeier A."/>
            <person name="Winkler A."/>
            <person name="Kalinowski J."/>
        </authorList>
    </citation>
    <scope>NUCLEOTIDE SEQUENCE [LARGE SCALE GENOMIC DNA]</scope>
    <source>
        <strain evidence="1 2">DSM 44792</strain>
    </source>
</reference>
<dbReference type="SUPFAM" id="SSF52540">
    <property type="entry name" value="P-loop containing nucleoside triphosphate hydrolases"/>
    <property type="match status" value="1"/>
</dbReference>
<name>A0A1L7CVM8_9CORY</name>